<protein>
    <submittedName>
        <fullName evidence="1">Uncharacterized protein</fullName>
    </submittedName>
</protein>
<name>A0A495JXD4_9ACTN</name>
<comment type="caution">
    <text evidence="1">The sequence shown here is derived from an EMBL/GenBank/DDBJ whole genome shotgun (WGS) entry which is preliminary data.</text>
</comment>
<sequence length="30" mass="3081">MLVAATMFDVSRVSGAPGAEIHGVDAVENH</sequence>
<accession>A0A495JXD4</accession>
<organism evidence="1 2">
    <name type="scientific">Micromonospora pisi</name>
    <dbReference type="NCBI Taxonomy" id="589240"/>
    <lineage>
        <taxon>Bacteria</taxon>
        <taxon>Bacillati</taxon>
        <taxon>Actinomycetota</taxon>
        <taxon>Actinomycetes</taxon>
        <taxon>Micromonosporales</taxon>
        <taxon>Micromonosporaceae</taxon>
        <taxon>Micromonospora</taxon>
    </lineage>
</organism>
<keyword evidence="2" id="KW-1185">Reference proteome</keyword>
<evidence type="ECO:0000313" key="1">
    <source>
        <dbReference type="EMBL" id="RKR92924.1"/>
    </source>
</evidence>
<dbReference type="AlphaFoldDB" id="A0A495JXD4"/>
<dbReference type="Proteomes" id="UP000277671">
    <property type="component" value="Unassembled WGS sequence"/>
</dbReference>
<reference evidence="1 2" key="1">
    <citation type="submission" date="2018-10" db="EMBL/GenBank/DDBJ databases">
        <title>Sequencing the genomes of 1000 actinobacteria strains.</title>
        <authorList>
            <person name="Klenk H.-P."/>
        </authorList>
    </citation>
    <scope>NUCLEOTIDE SEQUENCE [LARGE SCALE GENOMIC DNA]</scope>
    <source>
        <strain evidence="1 2">DSM 45175</strain>
    </source>
</reference>
<gene>
    <name evidence="1" type="ORF">BDK92_7412</name>
</gene>
<evidence type="ECO:0000313" key="2">
    <source>
        <dbReference type="Proteomes" id="UP000277671"/>
    </source>
</evidence>
<proteinExistence type="predicted"/>
<dbReference type="EMBL" id="RBKT01000001">
    <property type="protein sequence ID" value="RKR92924.1"/>
    <property type="molecule type" value="Genomic_DNA"/>
</dbReference>